<dbReference type="PROSITE" id="PS51384">
    <property type="entry name" value="FAD_FR"/>
    <property type="match status" value="1"/>
</dbReference>
<dbReference type="InterPro" id="IPR001094">
    <property type="entry name" value="Flavdoxin-like"/>
</dbReference>
<dbReference type="GO" id="GO:0160246">
    <property type="term" value="F:NADPH-iron-sulfur [2Fe-2S] protein oxidoreductase activity"/>
    <property type="evidence" value="ECO:0007669"/>
    <property type="project" value="InterPro"/>
</dbReference>
<dbReference type="EMBL" id="JAULSW010000002">
    <property type="protein sequence ID" value="KAK3390998.1"/>
    <property type="molecule type" value="Genomic_DNA"/>
</dbReference>
<dbReference type="PROSITE" id="PS50902">
    <property type="entry name" value="FLAVODOXIN_LIKE"/>
    <property type="match status" value="1"/>
</dbReference>
<evidence type="ECO:0000256" key="5">
    <source>
        <dbReference type="ARBA" id="ARBA00022643"/>
    </source>
</evidence>
<comment type="cofactor">
    <cofactor evidence="1 9">
        <name>FMN</name>
        <dbReference type="ChEBI" id="CHEBI:58210"/>
    </cofactor>
</comment>
<dbReference type="GO" id="GO:0010181">
    <property type="term" value="F:FMN binding"/>
    <property type="evidence" value="ECO:0007669"/>
    <property type="project" value="UniProtKB-UniRule"/>
</dbReference>
<evidence type="ECO:0000256" key="2">
    <source>
        <dbReference type="ARBA" id="ARBA00001974"/>
    </source>
</evidence>
<dbReference type="InterPro" id="IPR017927">
    <property type="entry name" value="FAD-bd_FR_type"/>
</dbReference>
<keyword evidence="5 9" id="KW-0288">FMN</keyword>
<evidence type="ECO:0000256" key="10">
    <source>
        <dbReference type="SAM" id="MobiDB-lite"/>
    </source>
</evidence>
<keyword evidence="8 9" id="KW-0560">Oxidoreductase</keyword>
<dbReference type="Gene3D" id="3.40.50.80">
    <property type="entry name" value="Nucleotide-binding domain of ferredoxin-NADP reductase (FNR) module"/>
    <property type="match status" value="1"/>
</dbReference>
<feature type="binding site" evidence="9">
    <location>
        <begin position="638"/>
        <end position="639"/>
    </location>
    <ligand>
        <name>NADP(+)</name>
        <dbReference type="ChEBI" id="CHEBI:58349"/>
    </ligand>
</feature>
<dbReference type="PANTHER" id="PTHR19384">
    <property type="entry name" value="NITRIC OXIDE SYNTHASE-RELATED"/>
    <property type="match status" value="1"/>
</dbReference>
<dbReference type="Gene3D" id="3.40.50.360">
    <property type="match status" value="1"/>
</dbReference>
<keyword evidence="14" id="KW-1185">Reference proteome</keyword>
<dbReference type="InterPro" id="IPR039261">
    <property type="entry name" value="FNR_nucleotide-bd"/>
</dbReference>
<dbReference type="AlphaFoldDB" id="A0AAE0U4R2"/>
<dbReference type="InterPro" id="IPR001433">
    <property type="entry name" value="OxRdtase_FAD/NAD-bd"/>
</dbReference>
<comment type="similarity">
    <text evidence="9">Belongs to the NADPH-dependent diflavin oxidoreductase NDOR1 family.</text>
</comment>
<dbReference type="FunFam" id="3.40.50.360:FF:000034">
    <property type="entry name" value="NADPH-dependent diflavin oxidoreductase 1"/>
    <property type="match status" value="1"/>
</dbReference>
<dbReference type="InterPro" id="IPR008254">
    <property type="entry name" value="Flavodoxin/NO_synth"/>
</dbReference>
<comment type="cofactor">
    <cofactor evidence="2 9">
        <name>FAD</name>
        <dbReference type="ChEBI" id="CHEBI:57692"/>
    </cofactor>
</comment>
<feature type="binding site" evidence="9">
    <location>
        <begin position="74"/>
        <end position="77"/>
    </location>
    <ligand>
        <name>FMN</name>
        <dbReference type="ChEBI" id="CHEBI:58210"/>
    </ligand>
</feature>
<evidence type="ECO:0000259" key="11">
    <source>
        <dbReference type="PROSITE" id="PS50902"/>
    </source>
</evidence>
<dbReference type="GO" id="GO:0016226">
    <property type="term" value="P:iron-sulfur cluster assembly"/>
    <property type="evidence" value="ECO:0007669"/>
    <property type="project" value="UniProtKB-UniRule"/>
</dbReference>
<feature type="binding site" evidence="9">
    <location>
        <begin position="540"/>
        <end position="543"/>
    </location>
    <ligand>
        <name>FAD</name>
        <dbReference type="ChEBI" id="CHEBI:57692"/>
    </ligand>
</feature>
<evidence type="ECO:0000256" key="1">
    <source>
        <dbReference type="ARBA" id="ARBA00001917"/>
    </source>
</evidence>
<protein>
    <recommendedName>
        <fullName evidence="9">NADPH-dependent diflavin oxidoreductase 1</fullName>
        <ecNumber evidence="9">1.18.1.-</ecNumber>
    </recommendedName>
    <alternativeName>
        <fullName evidence="9">NADPH-dependent FMN and FAD-containing oxidoreductase</fullName>
    </alternativeName>
</protein>
<evidence type="ECO:0000313" key="14">
    <source>
        <dbReference type="Proteomes" id="UP001285441"/>
    </source>
</evidence>
<dbReference type="Gene3D" id="2.40.30.10">
    <property type="entry name" value="Translation factors"/>
    <property type="match status" value="1"/>
</dbReference>
<proteinExistence type="inferred from homology"/>
<keyword evidence="7 9" id="KW-0521">NADP</keyword>
<dbReference type="InterPro" id="IPR029039">
    <property type="entry name" value="Flavoprotein-like_sf"/>
</dbReference>
<dbReference type="GO" id="GO:0016651">
    <property type="term" value="F:oxidoreductase activity, acting on NAD(P)H"/>
    <property type="evidence" value="ECO:0007669"/>
    <property type="project" value="UniProtKB-UniRule"/>
</dbReference>
<dbReference type="InterPro" id="IPR001709">
    <property type="entry name" value="Flavoprot_Pyr_Nucl_cyt_Rdtase"/>
</dbReference>
<keyword evidence="4 9" id="KW-0285">Flavoprotein</keyword>
<dbReference type="Pfam" id="PF00258">
    <property type="entry name" value="Flavodoxin_1"/>
    <property type="match status" value="1"/>
</dbReference>
<comment type="catalytic activity">
    <reaction evidence="9">
        <text>2 oxidized [2Fe-2S]-[protein] + NADPH = 2 reduced [2Fe-2S]-[protein] + NADP(+) + H(+)</text>
        <dbReference type="Rhea" id="RHEA:67716"/>
        <dbReference type="Rhea" id="RHEA-COMP:17327"/>
        <dbReference type="Rhea" id="RHEA-COMP:17328"/>
        <dbReference type="ChEBI" id="CHEBI:15378"/>
        <dbReference type="ChEBI" id="CHEBI:33737"/>
        <dbReference type="ChEBI" id="CHEBI:33738"/>
        <dbReference type="ChEBI" id="CHEBI:57783"/>
        <dbReference type="ChEBI" id="CHEBI:58349"/>
    </reaction>
</comment>
<feature type="binding site" evidence="9">
    <location>
        <position position="585"/>
    </location>
    <ligand>
        <name>NADP(+)</name>
        <dbReference type="ChEBI" id="CHEBI:58349"/>
    </ligand>
</feature>
<evidence type="ECO:0000256" key="4">
    <source>
        <dbReference type="ARBA" id="ARBA00022630"/>
    </source>
</evidence>
<dbReference type="SUPFAM" id="SSF52218">
    <property type="entry name" value="Flavoproteins"/>
    <property type="match status" value="1"/>
</dbReference>
<feature type="binding site" evidence="9">
    <location>
        <begin position="500"/>
        <end position="503"/>
    </location>
    <ligand>
        <name>FAD</name>
        <dbReference type="ChEBI" id="CHEBI:57692"/>
    </ligand>
</feature>
<comment type="caution">
    <text evidence="13">The sequence shown here is derived from an EMBL/GenBank/DDBJ whole genome shotgun (WGS) entry which is preliminary data.</text>
</comment>
<organism evidence="13 14">
    <name type="scientific">Podospora didyma</name>
    <dbReference type="NCBI Taxonomy" id="330526"/>
    <lineage>
        <taxon>Eukaryota</taxon>
        <taxon>Fungi</taxon>
        <taxon>Dikarya</taxon>
        <taxon>Ascomycota</taxon>
        <taxon>Pezizomycotina</taxon>
        <taxon>Sordariomycetes</taxon>
        <taxon>Sordariomycetidae</taxon>
        <taxon>Sordariales</taxon>
        <taxon>Podosporaceae</taxon>
        <taxon>Podospora</taxon>
    </lineage>
</organism>
<feature type="binding site" evidence="9">
    <location>
        <begin position="112"/>
        <end position="121"/>
    </location>
    <ligand>
        <name>FMN</name>
        <dbReference type="ChEBI" id="CHEBI:58210"/>
    </ligand>
</feature>
<evidence type="ECO:0000313" key="13">
    <source>
        <dbReference type="EMBL" id="KAK3390998.1"/>
    </source>
</evidence>
<dbReference type="SUPFAM" id="SSF52343">
    <property type="entry name" value="Ferredoxin reductase-like, C-terminal NADP-linked domain"/>
    <property type="match status" value="1"/>
</dbReference>
<evidence type="ECO:0000259" key="12">
    <source>
        <dbReference type="PROSITE" id="PS51384"/>
    </source>
</evidence>
<dbReference type="Pfam" id="PF00667">
    <property type="entry name" value="FAD_binding_1"/>
    <property type="match status" value="1"/>
</dbReference>
<evidence type="ECO:0000256" key="3">
    <source>
        <dbReference type="ARBA" id="ARBA00022490"/>
    </source>
</evidence>
<dbReference type="GO" id="GO:0050661">
    <property type="term" value="F:NADP binding"/>
    <property type="evidence" value="ECO:0007669"/>
    <property type="project" value="UniProtKB-UniRule"/>
</dbReference>
<keyword evidence="6 9" id="KW-0274">FAD</keyword>
<name>A0AAE0U4R2_9PEZI</name>
<feature type="domain" description="FAD-binding FR-type" evidence="12">
    <location>
        <begin position="313"/>
        <end position="568"/>
    </location>
</feature>
<reference evidence="13" key="2">
    <citation type="submission" date="2023-06" db="EMBL/GenBank/DDBJ databases">
        <authorList>
            <consortium name="Lawrence Berkeley National Laboratory"/>
            <person name="Haridas S."/>
            <person name="Hensen N."/>
            <person name="Bonometti L."/>
            <person name="Westerberg I."/>
            <person name="Brannstrom I.O."/>
            <person name="Guillou S."/>
            <person name="Cros-Aarteil S."/>
            <person name="Calhoun S."/>
            <person name="Kuo A."/>
            <person name="Mondo S."/>
            <person name="Pangilinan J."/>
            <person name="Riley R."/>
            <person name="LaButti K."/>
            <person name="Andreopoulos B."/>
            <person name="Lipzen A."/>
            <person name="Chen C."/>
            <person name="Yanf M."/>
            <person name="Daum C."/>
            <person name="Ng V."/>
            <person name="Clum A."/>
            <person name="Steindorff A."/>
            <person name="Ohm R."/>
            <person name="Martin F."/>
            <person name="Silar P."/>
            <person name="Natvig D."/>
            <person name="Lalanne C."/>
            <person name="Gautier V."/>
            <person name="Ament-velasquez S.L."/>
            <person name="Kruys A."/>
            <person name="Hutchinson M.I."/>
            <person name="Powell A.J."/>
            <person name="Barry K."/>
            <person name="Miller A.N."/>
            <person name="Grigoriev I.V."/>
            <person name="Debuchy R."/>
            <person name="Gladieux P."/>
            <person name="Thoren M.H."/>
            <person name="Johannesson H."/>
        </authorList>
    </citation>
    <scope>NUCLEOTIDE SEQUENCE</scope>
    <source>
        <strain evidence="13">CBS 232.78</strain>
    </source>
</reference>
<evidence type="ECO:0000256" key="7">
    <source>
        <dbReference type="ARBA" id="ARBA00022857"/>
    </source>
</evidence>
<dbReference type="HAMAP" id="MF_03178">
    <property type="entry name" value="NDOR1"/>
    <property type="match status" value="1"/>
</dbReference>
<dbReference type="InterPro" id="IPR017938">
    <property type="entry name" value="Riboflavin_synthase-like_b-brl"/>
</dbReference>
<accession>A0AAE0U4R2</accession>
<comment type="subunit">
    <text evidence="9">Interacts with DRE2; as part of the cytosolic iron-sulfur (Fe-S) protein assembly (CIA) machinery.</text>
</comment>
<gene>
    <name evidence="9" type="primary">TAH18</name>
    <name evidence="13" type="ORF">B0H63DRAFT_557869</name>
</gene>
<feature type="region of interest" description="Disordered" evidence="10">
    <location>
        <begin position="641"/>
        <end position="661"/>
    </location>
</feature>
<evidence type="ECO:0000256" key="9">
    <source>
        <dbReference type="HAMAP-Rule" id="MF_03178"/>
    </source>
</evidence>
<evidence type="ECO:0000256" key="6">
    <source>
        <dbReference type="ARBA" id="ARBA00022827"/>
    </source>
</evidence>
<comment type="function">
    <text evidence="9">NADPH-dependent reductase which is a central component of the cytosolic iron-sulfur (Fe-S) protein assembly (CIA) machinery. Transfers electrons from NADPH via its FAD and FMN prosthetic groups to the [2Fe-2S] cluster of DRE2, another key component of the CIA machinery. In turn, this reduced cluster provides electrons for assembly of cytosolic iron-sulfur cluster proteins. Positively controls H(2)O(2)-induced cell death.</text>
</comment>
<feature type="binding site" evidence="9">
    <location>
        <begin position="679"/>
        <end position="683"/>
    </location>
    <ligand>
        <name>NADP(+)</name>
        <dbReference type="ChEBI" id="CHEBI:58349"/>
    </ligand>
</feature>
<feature type="domain" description="Flavodoxin-like" evidence="11">
    <location>
        <begin position="21"/>
        <end position="165"/>
    </location>
</feature>
<dbReference type="Proteomes" id="UP001285441">
    <property type="component" value="Unassembled WGS sequence"/>
</dbReference>
<dbReference type="GO" id="GO:0050660">
    <property type="term" value="F:flavin adenine dinucleotide binding"/>
    <property type="evidence" value="ECO:0007669"/>
    <property type="project" value="UniProtKB-UniRule"/>
</dbReference>
<dbReference type="FunFam" id="1.20.990.10:FF:000013">
    <property type="entry name" value="NADPH-dependent diflavin oxidoreductase 1"/>
    <property type="match status" value="1"/>
</dbReference>
<dbReference type="InterPro" id="IPR023173">
    <property type="entry name" value="NADPH_Cyt_P450_Rdtase_alpha"/>
</dbReference>
<comment type="caution">
    <text evidence="9">Lacks conserved residue(s) required for the propagation of feature annotation.</text>
</comment>
<comment type="similarity">
    <text evidence="9">In the N-terminal section; belongs to the flavodoxin family.</text>
</comment>
<dbReference type="InterPro" id="IPR003097">
    <property type="entry name" value="CysJ-like_FAD-binding"/>
</dbReference>
<keyword evidence="3 9" id="KW-0963">Cytoplasm</keyword>
<comment type="similarity">
    <text evidence="9">In the C-terminal section; belongs to the flavoprotein pyridine nucleotide cytochrome reductase family.</text>
</comment>
<reference evidence="13" key="1">
    <citation type="journal article" date="2023" name="Mol. Phylogenet. Evol.">
        <title>Genome-scale phylogeny and comparative genomics of the fungal order Sordariales.</title>
        <authorList>
            <person name="Hensen N."/>
            <person name="Bonometti L."/>
            <person name="Westerberg I."/>
            <person name="Brannstrom I.O."/>
            <person name="Guillou S."/>
            <person name="Cros-Aarteil S."/>
            <person name="Calhoun S."/>
            <person name="Haridas S."/>
            <person name="Kuo A."/>
            <person name="Mondo S."/>
            <person name="Pangilinan J."/>
            <person name="Riley R."/>
            <person name="LaButti K."/>
            <person name="Andreopoulos B."/>
            <person name="Lipzen A."/>
            <person name="Chen C."/>
            <person name="Yan M."/>
            <person name="Daum C."/>
            <person name="Ng V."/>
            <person name="Clum A."/>
            <person name="Steindorff A."/>
            <person name="Ohm R.A."/>
            <person name="Martin F."/>
            <person name="Silar P."/>
            <person name="Natvig D.O."/>
            <person name="Lalanne C."/>
            <person name="Gautier V."/>
            <person name="Ament-Velasquez S.L."/>
            <person name="Kruys A."/>
            <person name="Hutchinson M.I."/>
            <person name="Powell A.J."/>
            <person name="Barry K."/>
            <person name="Miller A.N."/>
            <person name="Grigoriev I.V."/>
            <person name="Debuchy R."/>
            <person name="Gladieux P."/>
            <person name="Hiltunen Thoren M."/>
            <person name="Johannesson H."/>
        </authorList>
    </citation>
    <scope>NUCLEOTIDE SEQUENCE</scope>
    <source>
        <strain evidence="13">CBS 232.78</strain>
    </source>
</reference>
<dbReference type="Gene3D" id="1.20.990.10">
    <property type="entry name" value="NADPH-cytochrome p450 Reductase, Chain A, domain 3"/>
    <property type="match status" value="1"/>
</dbReference>
<keyword evidence="9" id="KW-0496">Mitochondrion</keyword>
<dbReference type="EC" id="1.18.1.-" evidence="9"/>
<dbReference type="GO" id="GO:0005829">
    <property type="term" value="C:cytosol"/>
    <property type="evidence" value="ECO:0007669"/>
    <property type="project" value="TreeGrafter"/>
</dbReference>
<dbReference type="PANTHER" id="PTHR19384:SF10">
    <property type="entry name" value="NADPH-DEPENDENT DIFLAVIN OXIDOREDUCTASE 1"/>
    <property type="match status" value="1"/>
</dbReference>
<feature type="binding site" evidence="9">
    <location>
        <position position="470"/>
    </location>
    <ligand>
        <name>FAD</name>
        <dbReference type="ChEBI" id="CHEBI:57692"/>
    </ligand>
</feature>
<feature type="compositionally biased region" description="Basic and acidic residues" evidence="10">
    <location>
        <begin position="641"/>
        <end position="650"/>
    </location>
</feature>
<feature type="binding site" evidence="9">
    <location>
        <position position="753"/>
    </location>
    <ligand>
        <name>FAD</name>
        <dbReference type="ChEBI" id="CHEBI:57692"/>
    </ligand>
</feature>
<comment type="subcellular location">
    <subcellularLocation>
        <location evidence="9">Cytoplasm</location>
    </subcellularLocation>
    <subcellularLocation>
        <location evidence="9">Mitochondrion</location>
    </subcellularLocation>
    <text evidence="9">Relocalizes to mitochondria after H(2)O(2) exposure.</text>
</comment>
<sequence>MTDTQDIGTAAKPALQNVRSIAVLYGSESGNAEDMALEIGEIAQRLHFQVTVDEMDGFKLTELSCFSLAIFVTSTTGNGDMPKNTTKFWKSLLRKKLRGDSLRRLKFTTFGLGDSSYQKFNWAARKLRARLLQLGASEIFPTGEADERHDDGLDSVYLPWKERLKAALMDGYPPPDGLEPIPDDVQLPPRYTLQLAPAEDTMGNSDAPSKEARLRAEEEERKFLATRTKSAVRTHIDHPRSVPEQLVVDQDRTKGTFPAFMARESPAWENLTGLRVDSLDADNLLKDYPGKYLLKEEVSVTKKPPPSDLLPIPGTFTARLSKNVRITPGDHWQDVRSLHFDVLDIDRGDFPEFGAGCTLLIYPKNFQDDVQELISLMGWEGVADKLLRWTQTATDSASFIARPKKLYIDEKNSTLRSLFTHNLDITAIPKRSFIKQLVHFTTETMEKERLLELTMPGNEQEYYDYTSRPRRTILELLRDFPGVRIPFQRAIDLFPIIRPREFSLCNGGESLKQGHENVVHFEILVALVEYKTIIRKPRQGLCSRYIKHLHTGSILKLGFKPASNLDIISDDEKAARPVLAIATGTGIAPIRALVDDRLLFRNHGSFTLFFGCRSVAADYYFAHEWEDIQGMRVYPAFSRDPVEPPAKESRNPPPTWPLASPSWNNELATLPGYDPDAGKNYVQHQIGKHADVVGDILRRKPIVVVCGNSGRMPQAVRTALLHVVVVAGLARNHADAEKWFNDTRNLIFWQETW</sequence>
<dbReference type="PRINTS" id="PR00371">
    <property type="entry name" value="FPNCR"/>
</dbReference>
<dbReference type="SUPFAM" id="SSF63380">
    <property type="entry name" value="Riboflavin synthase domain-like"/>
    <property type="match status" value="1"/>
</dbReference>
<dbReference type="Pfam" id="PF00175">
    <property type="entry name" value="NAD_binding_1"/>
    <property type="match status" value="1"/>
</dbReference>
<dbReference type="InterPro" id="IPR028879">
    <property type="entry name" value="NDOR1"/>
</dbReference>
<dbReference type="GO" id="GO:0005739">
    <property type="term" value="C:mitochondrion"/>
    <property type="evidence" value="ECO:0007669"/>
    <property type="project" value="UniProtKB-SubCell"/>
</dbReference>
<feature type="binding site" evidence="9">
    <location>
        <position position="147"/>
    </location>
    <ligand>
        <name>FMN</name>
        <dbReference type="ChEBI" id="CHEBI:58210"/>
    </ligand>
</feature>
<evidence type="ECO:0000256" key="8">
    <source>
        <dbReference type="ARBA" id="ARBA00023002"/>
    </source>
</evidence>
<feature type="binding site" evidence="9">
    <location>
        <begin position="27"/>
        <end position="32"/>
    </location>
    <ligand>
        <name>FMN</name>
        <dbReference type="ChEBI" id="CHEBI:58210"/>
    </ligand>
</feature>
<dbReference type="PRINTS" id="PR00369">
    <property type="entry name" value="FLAVODOXIN"/>
</dbReference>